<accession>A0ABV4PJM5</accession>
<dbReference type="EMBL" id="JBGMSU010000009">
    <property type="protein sequence ID" value="MFA0939662.1"/>
    <property type="molecule type" value="Genomic_DNA"/>
</dbReference>
<reference evidence="1 2" key="1">
    <citation type="submission" date="2024-06" db="EMBL/GenBank/DDBJ databases">
        <title>Genome sequences for Pseudomonas syringae strains with characterized LPS.</title>
        <authorList>
            <person name="Baltrus D.A."/>
            <person name="Krings L."/>
        </authorList>
    </citation>
    <scope>NUCLEOTIDE SEQUENCE [LARGE SCALE GENOMIC DNA]</scope>
    <source>
        <strain evidence="1 2">NCPPB2708</strain>
    </source>
</reference>
<evidence type="ECO:0000313" key="2">
    <source>
        <dbReference type="Proteomes" id="UP001569512"/>
    </source>
</evidence>
<organism evidence="1 2">
    <name type="scientific">Pseudomonas tremae</name>
    <dbReference type="NCBI Taxonomy" id="200454"/>
    <lineage>
        <taxon>Bacteria</taxon>
        <taxon>Pseudomonadati</taxon>
        <taxon>Pseudomonadota</taxon>
        <taxon>Gammaproteobacteria</taxon>
        <taxon>Pseudomonadales</taxon>
        <taxon>Pseudomonadaceae</taxon>
        <taxon>Pseudomonas</taxon>
    </lineage>
</organism>
<protein>
    <submittedName>
        <fullName evidence="1">Uncharacterized protein</fullName>
    </submittedName>
</protein>
<gene>
    <name evidence="1" type="ORF">ACDH53_19880</name>
</gene>
<proteinExistence type="predicted"/>
<feature type="non-terminal residue" evidence="1">
    <location>
        <position position="1"/>
    </location>
</feature>
<keyword evidence="2" id="KW-1185">Reference proteome</keyword>
<comment type="caution">
    <text evidence="1">The sequence shown here is derived from an EMBL/GenBank/DDBJ whole genome shotgun (WGS) entry which is preliminary data.</text>
</comment>
<dbReference type="Proteomes" id="UP001569512">
    <property type="component" value="Unassembled WGS sequence"/>
</dbReference>
<name>A0ABV4PJM5_9PSED</name>
<evidence type="ECO:0000313" key="1">
    <source>
        <dbReference type="EMBL" id="MFA0939662.1"/>
    </source>
</evidence>
<sequence length="61" mass="6932">SRFTSTFYQRLAADSSEQYGASAFKTRHPHGTDQSVITTKRFVNYESGKTLQKVVVIQQSF</sequence>
<dbReference type="RefSeq" id="WP_371903768.1">
    <property type="nucleotide sequence ID" value="NZ_JBGMSU010000009.1"/>
</dbReference>